<dbReference type="Proteomes" id="UP001054945">
    <property type="component" value="Unassembled WGS sequence"/>
</dbReference>
<dbReference type="EMBL" id="BPLR01017970">
    <property type="protein sequence ID" value="GIY95868.1"/>
    <property type="molecule type" value="Genomic_DNA"/>
</dbReference>
<dbReference type="GO" id="GO:0043161">
    <property type="term" value="P:proteasome-mediated ubiquitin-dependent protein catabolic process"/>
    <property type="evidence" value="ECO:0007669"/>
    <property type="project" value="TreeGrafter"/>
</dbReference>
<dbReference type="SMART" id="SM00320">
    <property type="entry name" value="WD40"/>
    <property type="match status" value="4"/>
</dbReference>
<proteinExistence type="predicted"/>
<evidence type="ECO:0000256" key="1">
    <source>
        <dbReference type="ARBA" id="ARBA00022574"/>
    </source>
</evidence>
<dbReference type="SUPFAM" id="SSF50978">
    <property type="entry name" value="WD40 repeat-like"/>
    <property type="match status" value="1"/>
</dbReference>
<dbReference type="InterPro" id="IPR001680">
    <property type="entry name" value="WD40_rpt"/>
</dbReference>
<dbReference type="InterPro" id="IPR036322">
    <property type="entry name" value="WD40_repeat_dom_sf"/>
</dbReference>
<evidence type="ECO:0000256" key="2">
    <source>
        <dbReference type="ARBA" id="ARBA00022737"/>
    </source>
</evidence>
<keyword evidence="5" id="KW-1185">Reference proteome</keyword>
<evidence type="ECO:0000313" key="5">
    <source>
        <dbReference type="Proteomes" id="UP001054945"/>
    </source>
</evidence>
<dbReference type="GO" id="GO:0061630">
    <property type="term" value="F:ubiquitin protein ligase activity"/>
    <property type="evidence" value="ECO:0007669"/>
    <property type="project" value="InterPro"/>
</dbReference>
<name>A0AAV4XQ89_CAEEX</name>
<organism evidence="4 5">
    <name type="scientific">Caerostris extrusa</name>
    <name type="common">Bark spider</name>
    <name type="synonym">Caerostris bankana</name>
    <dbReference type="NCBI Taxonomy" id="172846"/>
    <lineage>
        <taxon>Eukaryota</taxon>
        <taxon>Metazoa</taxon>
        <taxon>Ecdysozoa</taxon>
        <taxon>Arthropoda</taxon>
        <taxon>Chelicerata</taxon>
        <taxon>Arachnida</taxon>
        <taxon>Araneae</taxon>
        <taxon>Araneomorphae</taxon>
        <taxon>Entelegynae</taxon>
        <taxon>Araneoidea</taxon>
        <taxon>Araneidae</taxon>
        <taxon>Caerostris</taxon>
    </lineage>
</organism>
<dbReference type="Gene3D" id="2.130.10.10">
    <property type="entry name" value="YVTN repeat-like/Quinoprotein amine dehydrogenase"/>
    <property type="match status" value="1"/>
</dbReference>
<comment type="caution">
    <text evidence="4">The sequence shown here is derived from an EMBL/GenBank/DDBJ whole genome shotgun (WGS) entry which is preliminary data.</text>
</comment>
<dbReference type="PROSITE" id="PS50294">
    <property type="entry name" value="WD_REPEATS_REGION"/>
    <property type="match status" value="1"/>
</dbReference>
<dbReference type="AlphaFoldDB" id="A0AAV4XQ89"/>
<dbReference type="Pfam" id="PF00400">
    <property type="entry name" value="WD40"/>
    <property type="match status" value="2"/>
</dbReference>
<dbReference type="InterPro" id="IPR019775">
    <property type="entry name" value="WD40_repeat_CS"/>
</dbReference>
<evidence type="ECO:0000313" key="4">
    <source>
        <dbReference type="EMBL" id="GIY95868.1"/>
    </source>
</evidence>
<dbReference type="PROSITE" id="PS00678">
    <property type="entry name" value="WD_REPEATS_1"/>
    <property type="match status" value="1"/>
</dbReference>
<dbReference type="InterPro" id="IPR015943">
    <property type="entry name" value="WD40/YVTN_repeat-like_dom_sf"/>
</dbReference>
<keyword evidence="2" id="KW-0677">Repeat</keyword>
<gene>
    <name evidence="4" type="primary">COP1</name>
    <name evidence="4" type="ORF">CEXT_219241</name>
</gene>
<dbReference type="PANTHER" id="PTHR44080:SF1">
    <property type="entry name" value="E3 UBIQUITIN-PROTEIN LIGASE COP1"/>
    <property type="match status" value="1"/>
</dbReference>
<dbReference type="InterPro" id="IPR042755">
    <property type="entry name" value="COP1"/>
</dbReference>
<keyword evidence="1 3" id="KW-0853">WD repeat</keyword>
<dbReference type="PANTHER" id="PTHR44080">
    <property type="entry name" value="E3 UBIQUITIN-PROTEIN LIGASE COP1"/>
    <property type="match status" value="1"/>
</dbReference>
<sequence length="182" mass="20491">MEHSLATLEAKANVCCVKFNPDSRNHLAFGSADHCVHYYDLRNVTQPVEVFKGHKKAVSYVKFLNGKEIVSASTDSQLKLWNVDHSYSLRSFKGHINEKNFVGLATDGNFVACVKNNSLYIYYKGLSSEILTFRFDACRSLLEKERKDEDSNEFVSAVCWRMGSNVVVAANSQGNIKILELV</sequence>
<reference evidence="4 5" key="1">
    <citation type="submission" date="2021-06" db="EMBL/GenBank/DDBJ databases">
        <title>Caerostris extrusa draft genome.</title>
        <authorList>
            <person name="Kono N."/>
            <person name="Arakawa K."/>
        </authorList>
    </citation>
    <scope>NUCLEOTIDE SEQUENCE [LARGE SCALE GENOMIC DNA]</scope>
</reference>
<protein>
    <submittedName>
        <fullName evidence="4">E3 ubiquitin-protein ligase COP1</fullName>
    </submittedName>
</protein>
<evidence type="ECO:0000256" key="3">
    <source>
        <dbReference type="PROSITE-ProRule" id="PRU00221"/>
    </source>
</evidence>
<accession>A0AAV4XQ89</accession>
<feature type="repeat" description="WD" evidence="3">
    <location>
        <begin position="51"/>
        <end position="91"/>
    </location>
</feature>
<dbReference type="PROSITE" id="PS50082">
    <property type="entry name" value="WD_REPEATS_2"/>
    <property type="match status" value="1"/>
</dbReference>